<dbReference type="Gene3D" id="3.40.50.720">
    <property type="entry name" value="NAD(P)-binding Rossmann-like Domain"/>
    <property type="match status" value="2"/>
</dbReference>
<dbReference type="PANTHER" id="PTHR43333:SF1">
    <property type="entry name" value="D-ISOMER SPECIFIC 2-HYDROXYACID DEHYDROGENASE NAD-BINDING DOMAIN-CONTAINING PROTEIN"/>
    <property type="match status" value="1"/>
</dbReference>
<dbReference type="InterPro" id="IPR036291">
    <property type="entry name" value="NAD(P)-bd_dom_sf"/>
</dbReference>
<reference evidence="7" key="1">
    <citation type="journal article" date="2021" name="Syst. Appl. Microbiol.">
        <title>Roseomonas hellenica sp. nov., isolated from roots of wild-growing Alkanna tinctoria.</title>
        <authorList>
            <person name="Rat A."/>
            <person name="Naranjo H.D."/>
            <person name="Lebbe L."/>
            <person name="Cnockaert M."/>
            <person name="Krigas N."/>
            <person name="Grigoriadou K."/>
            <person name="Maloupa E."/>
            <person name="Willems A."/>
        </authorList>
    </citation>
    <scope>NUCLEOTIDE SEQUENCE [LARGE SCALE GENOMIC DNA]</scope>
    <source>
        <strain evidence="7">LMG 31523</strain>
    </source>
</reference>
<comment type="caution">
    <text evidence="6">The sequence shown here is derived from an EMBL/GenBank/DDBJ whole genome shotgun (WGS) entry which is preliminary data.</text>
</comment>
<evidence type="ECO:0000313" key="7">
    <source>
        <dbReference type="Proteomes" id="UP001196870"/>
    </source>
</evidence>
<dbReference type="InterPro" id="IPR006140">
    <property type="entry name" value="D-isomer_DH_NAD-bd"/>
</dbReference>
<evidence type="ECO:0000259" key="4">
    <source>
        <dbReference type="Pfam" id="PF00389"/>
    </source>
</evidence>
<evidence type="ECO:0000256" key="3">
    <source>
        <dbReference type="RuleBase" id="RU003719"/>
    </source>
</evidence>
<dbReference type="Pfam" id="PF02826">
    <property type="entry name" value="2-Hacid_dh_C"/>
    <property type="match status" value="1"/>
</dbReference>
<accession>A0ABS5F7V1</accession>
<keyword evidence="2" id="KW-0520">NAD</keyword>
<protein>
    <submittedName>
        <fullName evidence="6">D-2-hydroxyacid dehydrogenase</fullName>
    </submittedName>
</protein>
<dbReference type="SUPFAM" id="SSF51735">
    <property type="entry name" value="NAD(P)-binding Rossmann-fold domains"/>
    <property type="match status" value="1"/>
</dbReference>
<organism evidence="6 7">
    <name type="scientific">Plastoroseomonas hellenica</name>
    <dbReference type="NCBI Taxonomy" id="2687306"/>
    <lineage>
        <taxon>Bacteria</taxon>
        <taxon>Pseudomonadati</taxon>
        <taxon>Pseudomonadota</taxon>
        <taxon>Alphaproteobacteria</taxon>
        <taxon>Acetobacterales</taxon>
        <taxon>Acetobacteraceae</taxon>
        <taxon>Plastoroseomonas</taxon>
    </lineage>
</organism>
<evidence type="ECO:0000313" key="6">
    <source>
        <dbReference type="EMBL" id="MBR0668561.1"/>
    </source>
</evidence>
<dbReference type="InterPro" id="IPR006139">
    <property type="entry name" value="D-isomer_2_OHA_DH_cat_dom"/>
</dbReference>
<dbReference type="Pfam" id="PF00389">
    <property type="entry name" value="2-Hacid_dh"/>
    <property type="match status" value="1"/>
</dbReference>
<dbReference type="PANTHER" id="PTHR43333">
    <property type="entry name" value="2-HACID_DH_C DOMAIN-CONTAINING PROTEIN"/>
    <property type="match status" value="1"/>
</dbReference>
<feature type="domain" description="D-isomer specific 2-hydroxyacid dehydrogenase catalytic" evidence="4">
    <location>
        <begin position="23"/>
        <end position="299"/>
    </location>
</feature>
<evidence type="ECO:0000256" key="1">
    <source>
        <dbReference type="ARBA" id="ARBA00023002"/>
    </source>
</evidence>
<dbReference type="EMBL" id="JAAGBB010000061">
    <property type="protein sequence ID" value="MBR0668561.1"/>
    <property type="molecule type" value="Genomic_DNA"/>
</dbReference>
<feature type="domain" description="D-isomer specific 2-hydroxyacid dehydrogenase NAD-binding" evidence="5">
    <location>
        <begin position="109"/>
        <end position="289"/>
    </location>
</feature>
<gene>
    <name evidence="6" type="ORF">GXW71_29685</name>
</gene>
<dbReference type="RefSeq" id="WP_211856337.1">
    <property type="nucleotide sequence ID" value="NZ_JAAGBB010000061.1"/>
</dbReference>
<keyword evidence="7" id="KW-1185">Reference proteome</keyword>
<sequence length="322" mass="34869">MPLIGDKPTIGIAHVAYRFGDRMQARGIDLPFIEMRTREDFAARIGEIDVLLVSGYWNNALAPQAKRLKFIQSISAGVDQYDPAVLRAHGIRLASAAGGNANAVSEHAISLILAISRRLPEARDNQAKKFWRGMQGDFWKREDELGGKTLVVVGLGRIGGRLARLARAFGMHVIGLKRDPSTGAEGADEVHAIAKLHEVLPRADYVALCCPLTPETQGLIGTAELGLMKPSAHLVNVARGKVVKEAELIAALNAGTIKSAALDCVEEEPLPESSPLWTMPSVFITPHTGGETCAYEDNVLDFLMENLGRLQRGEDVLLNQVV</sequence>
<dbReference type="CDD" id="cd05300">
    <property type="entry name" value="2-Hacid_dh_1"/>
    <property type="match status" value="1"/>
</dbReference>
<evidence type="ECO:0000259" key="5">
    <source>
        <dbReference type="Pfam" id="PF02826"/>
    </source>
</evidence>
<name>A0ABS5F7V1_9PROT</name>
<proteinExistence type="inferred from homology"/>
<comment type="similarity">
    <text evidence="3">Belongs to the D-isomer specific 2-hydroxyacid dehydrogenase family.</text>
</comment>
<dbReference type="SUPFAM" id="SSF52283">
    <property type="entry name" value="Formate/glycerate dehydrogenase catalytic domain-like"/>
    <property type="match status" value="1"/>
</dbReference>
<keyword evidence="1 3" id="KW-0560">Oxidoreductase</keyword>
<dbReference type="Proteomes" id="UP001196870">
    <property type="component" value="Unassembled WGS sequence"/>
</dbReference>
<evidence type="ECO:0000256" key="2">
    <source>
        <dbReference type="ARBA" id="ARBA00023027"/>
    </source>
</evidence>